<dbReference type="FunFam" id="3.30.499.10:FF:000007">
    <property type="entry name" value="3-isopropylmalate dehydratase large subunit"/>
    <property type="match status" value="1"/>
</dbReference>
<reference evidence="15" key="2">
    <citation type="submission" date="2020-09" db="EMBL/GenBank/DDBJ databases">
        <authorList>
            <person name="Sun Q."/>
            <person name="Zhou Y."/>
        </authorList>
    </citation>
    <scope>NUCLEOTIDE SEQUENCE</scope>
    <source>
        <strain evidence="15">CGMCC 4.7306</strain>
    </source>
</reference>
<feature type="domain" description="Aconitase/3-isopropylmalate dehydratase large subunit alpha/beta/alpha" evidence="14">
    <location>
        <begin position="9"/>
        <end position="458"/>
    </location>
</feature>
<evidence type="ECO:0000313" key="16">
    <source>
        <dbReference type="Proteomes" id="UP000613840"/>
    </source>
</evidence>
<keyword evidence="6 12" id="KW-0028">Amino-acid biosynthesis</keyword>
<evidence type="ECO:0000256" key="10">
    <source>
        <dbReference type="ARBA" id="ARBA00023239"/>
    </source>
</evidence>
<dbReference type="PROSITE" id="PS00450">
    <property type="entry name" value="ACONITASE_1"/>
    <property type="match status" value="1"/>
</dbReference>
<dbReference type="NCBIfam" id="TIGR00170">
    <property type="entry name" value="leuC"/>
    <property type="match status" value="1"/>
</dbReference>
<comment type="subunit">
    <text evidence="12">Heterodimer of LeuC and LeuD.</text>
</comment>
<evidence type="ECO:0000256" key="3">
    <source>
        <dbReference type="ARBA" id="ARBA00004729"/>
    </source>
</evidence>
<gene>
    <name evidence="12 15" type="primary">leuC</name>
    <name evidence="15" type="ORF">GCM10011575_05520</name>
</gene>
<dbReference type="GO" id="GO:0009098">
    <property type="term" value="P:L-leucine biosynthetic process"/>
    <property type="evidence" value="ECO:0007669"/>
    <property type="project" value="UniProtKB-UniRule"/>
</dbReference>
<feature type="binding site" evidence="12">
    <location>
        <position position="408"/>
    </location>
    <ligand>
        <name>[4Fe-4S] cluster</name>
        <dbReference type="ChEBI" id="CHEBI:49883"/>
    </ligand>
</feature>
<sequence length="470" mass="50001">MTTAKTLSEKLWDAHTVTSDENNDLLYIDLHLVHEVTSPQAFDGLRQAGRPVRRPDLTLLTEDHNIPTVDVDKPIADPVSRTQVETLRKNAEEFGLRIHKLGDLDQGIVHIIGPQLGLTQPGTTVVCGDSHTSTHGAFGALAFGIGTSEVEHVLATQTLPQRKPKTMAVNVNGDLPAGVTAKDVVLALIAKVGTGGGQGYVAEYRGSVIEGLSMEARMTICNMSIEWGAKAGIIAPDETTFEYLKGRPHAPQGADWDAAVEYWKTLRTDEGATFDVEVDLDAAELSPFVTWGTNPGQGVPLSASVPDPETFFDESSRTAAEKALEYMDLKAGTPMREIAVDTIFLGSCTNGRIEDLRAAADVIKGRKIADSVRMLVVPGSARVRLQAESEGLDVVFKEAGAEWRGAGCSMCLGMNPDQLAPGERSASTSNRNFEGRQGKGGRTHLVSPVVAAATAVTGTLTAPADLPDAG</sequence>
<keyword evidence="7 12" id="KW-0479">Metal-binding</keyword>
<protein>
    <recommendedName>
        <fullName evidence="12">3-isopropylmalate dehydratase large subunit</fullName>
        <ecNumber evidence="12">4.2.1.33</ecNumber>
    </recommendedName>
    <alternativeName>
        <fullName evidence="12">Alpha-IPM isomerase</fullName>
        <shortName evidence="12">IPMI</shortName>
    </alternativeName>
    <alternativeName>
        <fullName evidence="12">Isopropylmalate isomerase</fullName>
    </alternativeName>
</protein>
<dbReference type="PANTHER" id="PTHR43822:SF9">
    <property type="entry name" value="3-ISOPROPYLMALATE DEHYDRATASE"/>
    <property type="match status" value="1"/>
</dbReference>
<dbReference type="InterPro" id="IPR015931">
    <property type="entry name" value="Acnase/IPM_dHydase_lsu_aba_1/3"/>
</dbReference>
<evidence type="ECO:0000256" key="13">
    <source>
        <dbReference type="SAM" id="MobiDB-lite"/>
    </source>
</evidence>
<dbReference type="CDD" id="cd01583">
    <property type="entry name" value="IPMI"/>
    <property type="match status" value="1"/>
</dbReference>
<keyword evidence="4 12" id="KW-0432">Leucine biosynthesis</keyword>
<evidence type="ECO:0000256" key="8">
    <source>
        <dbReference type="ARBA" id="ARBA00023004"/>
    </source>
</evidence>
<dbReference type="PROSITE" id="PS01244">
    <property type="entry name" value="ACONITASE_2"/>
    <property type="match status" value="1"/>
</dbReference>
<dbReference type="Gene3D" id="3.30.499.10">
    <property type="entry name" value="Aconitase, domain 3"/>
    <property type="match status" value="2"/>
</dbReference>
<comment type="pathway">
    <text evidence="3 12">Amino-acid biosynthesis; L-leucine biosynthesis; L-leucine from 3-methyl-2-oxobutanoate: step 2/4.</text>
</comment>
<dbReference type="EC" id="4.2.1.33" evidence="12"/>
<dbReference type="Proteomes" id="UP000613840">
    <property type="component" value="Unassembled WGS sequence"/>
</dbReference>
<comment type="catalytic activity">
    <reaction evidence="1 12">
        <text>(2R,3S)-3-isopropylmalate = (2S)-2-isopropylmalate</text>
        <dbReference type="Rhea" id="RHEA:32287"/>
        <dbReference type="ChEBI" id="CHEBI:1178"/>
        <dbReference type="ChEBI" id="CHEBI:35121"/>
        <dbReference type="EC" id="4.2.1.33"/>
    </reaction>
</comment>
<feature type="binding site" evidence="12">
    <location>
        <position position="411"/>
    </location>
    <ligand>
        <name>[4Fe-4S] cluster</name>
        <dbReference type="ChEBI" id="CHEBI:49883"/>
    </ligand>
</feature>
<keyword evidence="8 12" id="KW-0408">Iron</keyword>
<evidence type="ECO:0000256" key="2">
    <source>
        <dbReference type="ARBA" id="ARBA00002695"/>
    </source>
</evidence>
<name>A0A917S299_9ACTN</name>
<comment type="caution">
    <text evidence="15">The sequence shown here is derived from an EMBL/GenBank/DDBJ whole genome shotgun (WGS) entry which is preliminary data.</text>
</comment>
<keyword evidence="9 12" id="KW-0411">Iron-sulfur</keyword>
<dbReference type="GO" id="GO:0003861">
    <property type="term" value="F:3-isopropylmalate dehydratase activity"/>
    <property type="evidence" value="ECO:0007669"/>
    <property type="project" value="UniProtKB-UniRule"/>
</dbReference>
<dbReference type="PRINTS" id="PR00415">
    <property type="entry name" value="ACONITASE"/>
</dbReference>
<keyword evidence="16" id="KW-1185">Reference proteome</keyword>
<dbReference type="InterPro" id="IPR036008">
    <property type="entry name" value="Aconitase_4Fe-4S_dom"/>
</dbReference>
<dbReference type="InterPro" id="IPR018136">
    <property type="entry name" value="Aconitase_4Fe-4S_BS"/>
</dbReference>
<evidence type="ECO:0000256" key="5">
    <source>
        <dbReference type="ARBA" id="ARBA00022485"/>
    </source>
</evidence>
<dbReference type="RefSeq" id="WP_188893612.1">
    <property type="nucleotide sequence ID" value="NZ_BMMZ01000001.1"/>
</dbReference>
<evidence type="ECO:0000256" key="11">
    <source>
        <dbReference type="ARBA" id="ARBA00023304"/>
    </source>
</evidence>
<comment type="cofactor">
    <cofactor evidence="12">
        <name>[4Fe-4S] cluster</name>
        <dbReference type="ChEBI" id="CHEBI:49883"/>
    </cofactor>
    <text evidence="12">Binds 1 [4Fe-4S] cluster per subunit.</text>
</comment>
<evidence type="ECO:0000256" key="4">
    <source>
        <dbReference type="ARBA" id="ARBA00022430"/>
    </source>
</evidence>
<proteinExistence type="inferred from homology"/>
<evidence type="ECO:0000259" key="14">
    <source>
        <dbReference type="Pfam" id="PF00330"/>
    </source>
</evidence>
<comment type="similarity">
    <text evidence="12">Belongs to the aconitase/IPM isomerase family. LeuC type 1 subfamily.</text>
</comment>
<dbReference type="InterPro" id="IPR004430">
    <property type="entry name" value="3-IsopropMal_deHydase_lsu"/>
</dbReference>
<evidence type="ECO:0000256" key="1">
    <source>
        <dbReference type="ARBA" id="ARBA00000491"/>
    </source>
</evidence>
<dbReference type="InterPro" id="IPR050067">
    <property type="entry name" value="IPM_dehydratase_rel_enz"/>
</dbReference>
<keyword evidence="5 12" id="KW-0004">4Fe-4S</keyword>
<organism evidence="15 16">
    <name type="scientific">Microlunatus endophyticus</name>
    <dbReference type="NCBI Taxonomy" id="1716077"/>
    <lineage>
        <taxon>Bacteria</taxon>
        <taxon>Bacillati</taxon>
        <taxon>Actinomycetota</taxon>
        <taxon>Actinomycetes</taxon>
        <taxon>Propionibacteriales</taxon>
        <taxon>Propionibacteriaceae</taxon>
        <taxon>Microlunatus</taxon>
    </lineage>
</organism>
<comment type="function">
    <text evidence="2 12">Catalyzes the isomerization between 2-isopropylmalate and 3-isopropylmalate, via the formation of 2-isopropylmaleate.</text>
</comment>
<dbReference type="SUPFAM" id="SSF53732">
    <property type="entry name" value="Aconitase iron-sulfur domain"/>
    <property type="match status" value="1"/>
</dbReference>
<evidence type="ECO:0000256" key="6">
    <source>
        <dbReference type="ARBA" id="ARBA00022605"/>
    </source>
</evidence>
<evidence type="ECO:0000256" key="9">
    <source>
        <dbReference type="ARBA" id="ARBA00023014"/>
    </source>
</evidence>
<dbReference type="GO" id="GO:0051539">
    <property type="term" value="F:4 iron, 4 sulfur cluster binding"/>
    <property type="evidence" value="ECO:0007669"/>
    <property type="project" value="UniProtKB-KW"/>
</dbReference>
<feature type="region of interest" description="Disordered" evidence="13">
    <location>
        <begin position="419"/>
        <end position="442"/>
    </location>
</feature>
<dbReference type="InterPro" id="IPR001030">
    <property type="entry name" value="Acoase/IPM_deHydtase_lsu_aba"/>
</dbReference>
<dbReference type="Pfam" id="PF00330">
    <property type="entry name" value="Aconitase"/>
    <property type="match status" value="1"/>
</dbReference>
<accession>A0A917S299</accession>
<dbReference type="GO" id="GO:0046872">
    <property type="term" value="F:metal ion binding"/>
    <property type="evidence" value="ECO:0007669"/>
    <property type="project" value="UniProtKB-KW"/>
</dbReference>
<dbReference type="InterPro" id="IPR033941">
    <property type="entry name" value="IPMI_cat"/>
</dbReference>
<dbReference type="NCBIfam" id="NF004016">
    <property type="entry name" value="PRK05478.1"/>
    <property type="match status" value="1"/>
</dbReference>
<dbReference type="EMBL" id="BMMZ01000001">
    <property type="protein sequence ID" value="GGL50178.1"/>
    <property type="molecule type" value="Genomic_DNA"/>
</dbReference>
<evidence type="ECO:0000256" key="12">
    <source>
        <dbReference type="HAMAP-Rule" id="MF_01026"/>
    </source>
</evidence>
<reference evidence="15" key="1">
    <citation type="journal article" date="2014" name="Int. J. Syst. Evol. Microbiol.">
        <title>Complete genome sequence of Corynebacterium casei LMG S-19264T (=DSM 44701T), isolated from a smear-ripened cheese.</title>
        <authorList>
            <consortium name="US DOE Joint Genome Institute (JGI-PGF)"/>
            <person name="Walter F."/>
            <person name="Albersmeier A."/>
            <person name="Kalinowski J."/>
            <person name="Ruckert C."/>
        </authorList>
    </citation>
    <scope>NUCLEOTIDE SEQUENCE</scope>
    <source>
        <strain evidence="15">CGMCC 4.7306</strain>
    </source>
</reference>
<evidence type="ECO:0000313" key="15">
    <source>
        <dbReference type="EMBL" id="GGL50178.1"/>
    </source>
</evidence>
<dbReference type="PANTHER" id="PTHR43822">
    <property type="entry name" value="HOMOACONITASE, MITOCHONDRIAL-RELATED"/>
    <property type="match status" value="1"/>
</dbReference>
<keyword evidence="10 12" id="KW-0456">Lyase</keyword>
<dbReference type="HAMAP" id="MF_01026">
    <property type="entry name" value="LeuC_type1"/>
    <property type="match status" value="1"/>
</dbReference>
<feature type="binding site" evidence="12">
    <location>
        <position position="348"/>
    </location>
    <ligand>
        <name>[4Fe-4S] cluster</name>
        <dbReference type="ChEBI" id="CHEBI:49883"/>
    </ligand>
</feature>
<dbReference type="AlphaFoldDB" id="A0A917S299"/>
<dbReference type="NCBIfam" id="NF009116">
    <property type="entry name" value="PRK12466.1"/>
    <property type="match status" value="1"/>
</dbReference>
<evidence type="ECO:0000256" key="7">
    <source>
        <dbReference type="ARBA" id="ARBA00022723"/>
    </source>
</evidence>
<keyword evidence="11 12" id="KW-0100">Branched-chain amino acid biosynthesis</keyword>